<evidence type="ECO:0000313" key="3">
    <source>
        <dbReference type="Proteomes" id="UP000823775"/>
    </source>
</evidence>
<sequence>MKRRLIFLTIKWGIFELTPKCLTKAPDCIAMEIKVGRNNYRDNNYDGSSSGGEQGNWRNKDDIGHDRGSTYESSKGREPSTSDSRDAKIEAILNQVLTKL</sequence>
<evidence type="ECO:0000256" key="1">
    <source>
        <dbReference type="SAM" id="MobiDB-lite"/>
    </source>
</evidence>
<dbReference type="Proteomes" id="UP000823775">
    <property type="component" value="Unassembled WGS sequence"/>
</dbReference>
<comment type="caution">
    <text evidence="2">The sequence shown here is derived from an EMBL/GenBank/DDBJ whole genome shotgun (WGS) entry which is preliminary data.</text>
</comment>
<reference evidence="2 3" key="1">
    <citation type="journal article" date="2021" name="BMC Genomics">
        <title>Datura genome reveals duplications of psychoactive alkaloid biosynthetic genes and high mutation rate following tissue culture.</title>
        <authorList>
            <person name="Rajewski A."/>
            <person name="Carter-House D."/>
            <person name="Stajich J."/>
            <person name="Litt A."/>
        </authorList>
    </citation>
    <scope>NUCLEOTIDE SEQUENCE [LARGE SCALE GENOMIC DNA]</scope>
    <source>
        <strain evidence="2">AR-01</strain>
    </source>
</reference>
<feature type="non-terminal residue" evidence="2">
    <location>
        <position position="100"/>
    </location>
</feature>
<accession>A0ABS8SQ39</accession>
<proteinExistence type="predicted"/>
<keyword evidence="3" id="KW-1185">Reference proteome</keyword>
<gene>
    <name evidence="2" type="ORF">HAX54_044668</name>
</gene>
<evidence type="ECO:0000313" key="2">
    <source>
        <dbReference type="EMBL" id="MCD7460885.1"/>
    </source>
</evidence>
<name>A0ABS8SQ39_DATST</name>
<feature type="compositionally biased region" description="Basic and acidic residues" evidence="1">
    <location>
        <begin position="58"/>
        <end position="88"/>
    </location>
</feature>
<feature type="region of interest" description="Disordered" evidence="1">
    <location>
        <begin position="39"/>
        <end position="88"/>
    </location>
</feature>
<organism evidence="2 3">
    <name type="scientific">Datura stramonium</name>
    <name type="common">Jimsonweed</name>
    <name type="synonym">Common thornapple</name>
    <dbReference type="NCBI Taxonomy" id="4076"/>
    <lineage>
        <taxon>Eukaryota</taxon>
        <taxon>Viridiplantae</taxon>
        <taxon>Streptophyta</taxon>
        <taxon>Embryophyta</taxon>
        <taxon>Tracheophyta</taxon>
        <taxon>Spermatophyta</taxon>
        <taxon>Magnoliopsida</taxon>
        <taxon>eudicotyledons</taxon>
        <taxon>Gunneridae</taxon>
        <taxon>Pentapetalae</taxon>
        <taxon>asterids</taxon>
        <taxon>lamiids</taxon>
        <taxon>Solanales</taxon>
        <taxon>Solanaceae</taxon>
        <taxon>Solanoideae</taxon>
        <taxon>Datureae</taxon>
        <taxon>Datura</taxon>
    </lineage>
</organism>
<protein>
    <submittedName>
        <fullName evidence="2">Uncharacterized protein</fullName>
    </submittedName>
</protein>
<dbReference type="EMBL" id="JACEIK010000684">
    <property type="protein sequence ID" value="MCD7460885.1"/>
    <property type="molecule type" value="Genomic_DNA"/>
</dbReference>